<keyword evidence="7 13" id="KW-0653">Protein transport</keyword>
<keyword evidence="10 13" id="KW-0143">Chaperone</keyword>
<evidence type="ECO:0000256" key="8">
    <source>
        <dbReference type="ARBA" id="ARBA00022989"/>
    </source>
</evidence>
<evidence type="ECO:0000256" key="2">
    <source>
        <dbReference type="ARBA" id="ARBA00010527"/>
    </source>
</evidence>
<evidence type="ECO:0000313" key="17">
    <source>
        <dbReference type="EMBL" id="MEI9407368.1"/>
    </source>
</evidence>
<dbReference type="NCBIfam" id="NF002353">
    <property type="entry name" value="PRK01318.1-4"/>
    <property type="match status" value="1"/>
</dbReference>
<dbReference type="PRINTS" id="PR01900">
    <property type="entry name" value="YIDCPROTEIN"/>
</dbReference>
<feature type="transmembrane region" description="Helical" evidence="13">
    <location>
        <begin position="508"/>
        <end position="529"/>
    </location>
</feature>
<dbReference type="Gene3D" id="2.70.98.90">
    <property type="match status" value="1"/>
</dbReference>
<dbReference type="EMBL" id="JAPYKS010000001">
    <property type="protein sequence ID" value="MEI9407368.1"/>
    <property type="molecule type" value="Genomic_DNA"/>
</dbReference>
<feature type="domain" description="Membrane insertase YidC/Oxa/ALB C-terminal" evidence="15">
    <location>
        <begin position="385"/>
        <end position="582"/>
    </location>
</feature>
<dbReference type="InterPro" id="IPR047196">
    <property type="entry name" value="YidC_ALB_C"/>
</dbReference>
<comment type="similarity">
    <text evidence="2 13">Belongs to the OXA1/ALB3/YidC family. Type 1 subfamily.</text>
</comment>
<evidence type="ECO:0000256" key="7">
    <source>
        <dbReference type="ARBA" id="ARBA00022927"/>
    </source>
</evidence>
<accession>A0ABU8KNT4</accession>
<keyword evidence="4 13" id="KW-0813">Transport</keyword>
<organism evidence="17 18">
    <name type="scientific">Mesorhizobium salmacidum</name>
    <dbReference type="NCBI Taxonomy" id="3015171"/>
    <lineage>
        <taxon>Bacteria</taxon>
        <taxon>Pseudomonadati</taxon>
        <taxon>Pseudomonadota</taxon>
        <taxon>Alphaproteobacteria</taxon>
        <taxon>Hyphomicrobiales</taxon>
        <taxon>Phyllobacteriaceae</taxon>
        <taxon>Mesorhizobium</taxon>
    </lineage>
</organism>
<name>A0ABU8KNT4_9HYPH</name>
<evidence type="ECO:0000256" key="1">
    <source>
        <dbReference type="ARBA" id="ARBA00004429"/>
    </source>
</evidence>
<dbReference type="NCBIfam" id="TIGR03592">
    <property type="entry name" value="yidC_oxa1_cterm"/>
    <property type="match status" value="1"/>
</dbReference>
<evidence type="ECO:0000313" key="18">
    <source>
        <dbReference type="Proteomes" id="UP001387293"/>
    </source>
</evidence>
<keyword evidence="9 13" id="KW-0472">Membrane</keyword>
<feature type="compositionally biased region" description="Low complexity" evidence="14">
    <location>
        <begin position="53"/>
        <end position="77"/>
    </location>
</feature>
<feature type="compositionally biased region" description="Basic and acidic residues" evidence="14">
    <location>
        <begin position="38"/>
        <end position="51"/>
    </location>
</feature>
<comment type="caution">
    <text evidence="17">The sequence shown here is derived from an EMBL/GenBank/DDBJ whole genome shotgun (WGS) entry which is preliminary data.</text>
</comment>
<keyword evidence="8 13" id="KW-1133">Transmembrane helix</keyword>
<feature type="region of interest" description="Disordered" evidence="14">
    <location>
        <begin position="38"/>
        <end position="78"/>
    </location>
</feature>
<sequence length="606" mass="67707">MENNRNFFITIALSVLILAVWQYFYVLPRSEAQREAAKVEQQRVEEQKKAAEAANPGASTPAPGTTAPGAIPNAPGGDVVTAASRDQALAASKRVKIDTPSLEGSINLTGARLDDLKLKHYTETVDKNSPEIELLNPQALPTGYFAEIGFVGNDKTGAVPGAETVWSVDGNPTLTPSTPVTLTYTNDKGLTFKRTFSVDVNYMFTVSDTVQNSGSSAVSLFNYGRVTRYDKPAVASTYVLHEGLIGFTGAEGLQEHKYASVEKDKQYQPGKSTDGWLGITDKYWAVTLVPTEKQPFQPRFAYFEDGRHRYQSDFLTDPINVEAGQSATVETEVFAGAKEVAKINAYAEDRHIKRFDLLIDWGWFHFITKPMFWLIDTLYKFLGNFGLAILATTVIVKALFFPLANKSYASMANMKKVQPKMLEIREKYADDKMKQQQAMMELYKTEKINPLAGCWPVALQIPVFFSLYKVLYITIEMRHAPFFGWIQDLAAPDPTSIFNLFGLVPVTLPHMLMIGVWPLIMGVTMFLQMRMNPTPPDPTQAAIFTWMPVIFTFMMAGFPAGLVIYWAWNNTLSILQQGVIMKRQGAKIELWDNLVALFRKKPSPAE</sequence>
<keyword evidence="5 13" id="KW-1003">Cell membrane</keyword>
<dbReference type="Proteomes" id="UP001387293">
    <property type="component" value="Unassembled WGS sequence"/>
</dbReference>
<dbReference type="Pfam" id="PF02096">
    <property type="entry name" value="60KD_IMP"/>
    <property type="match status" value="1"/>
</dbReference>
<keyword evidence="18" id="KW-1185">Reference proteome</keyword>
<comment type="subcellular location">
    <subcellularLocation>
        <location evidence="1">Cell inner membrane</location>
        <topology evidence="1">Multi-pass membrane protein</topology>
    </subcellularLocation>
    <subcellularLocation>
        <location evidence="13">Cell membrane</location>
        <topology evidence="13">Multi-pass membrane protein</topology>
    </subcellularLocation>
</comment>
<dbReference type="InterPro" id="IPR019998">
    <property type="entry name" value="Membr_insert_YidC"/>
</dbReference>
<evidence type="ECO:0000256" key="14">
    <source>
        <dbReference type="SAM" id="MobiDB-lite"/>
    </source>
</evidence>
<gene>
    <name evidence="13 17" type="primary">yidC</name>
    <name evidence="17" type="ORF">O7A60_01075</name>
</gene>
<comment type="function">
    <text evidence="13">Required for the insertion and/or proper folding and/or complex formation of integral membrane proteins into the membrane. Involved in integration of membrane proteins that insert both dependently and independently of the Sec translocase complex, as well as at least some lipoproteins. Aids folding of multispanning membrane proteins.</text>
</comment>
<evidence type="ECO:0000256" key="13">
    <source>
        <dbReference type="HAMAP-Rule" id="MF_01810"/>
    </source>
</evidence>
<dbReference type="InterPro" id="IPR001708">
    <property type="entry name" value="YidC/ALB3/OXA1/COX18"/>
</dbReference>
<feature type="transmembrane region" description="Helical" evidence="13">
    <location>
        <begin position="541"/>
        <end position="568"/>
    </location>
</feature>
<dbReference type="NCBIfam" id="TIGR03593">
    <property type="entry name" value="yidC_nterm"/>
    <property type="match status" value="1"/>
</dbReference>
<proteinExistence type="inferred from homology"/>
<evidence type="ECO:0000256" key="3">
    <source>
        <dbReference type="ARBA" id="ARBA00015325"/>
    </source>
</evidence>
<evidence type="ECO:0000256" key="11">
    <source>
        <dbReference type="ARBA" id="ARBA00033245"/>
    </source>
</evidence>
<evidence type="ECO:0000259" key="15">
    <source>
        <dbReference type="Pfam" id="PF02096"/>
    </source>
</evidence>
<evidence type="ECO:0000256" key="5">
    <source>
        <dbReference type="ARBA" id="ARBA00022475"/>
    </source>
</evidence>
<dbReference type="Pfam" id="PF14849">
    <property type="entry name" value="YidC_periplas"/>
    <property type="match status" value="1"/>
</dbReference>
<dbReference type="PANTHER" id="PTHR12428:SF65">
    <property type="entry name" value="CYTOCHROME C OXIDASE ASSEMBLY PROTEIN COX18, MITOCHONDRIAL"/>
    <property type="match status" value="1"/>
</dbReference>
<dbReference type="CDD" id="cd20070">
    <property type="entry name" value="5TM_YidC_Alb3"/>
    <property type="match status" value="1"/>
</dbReference>
<dbReference type="InterPro" id="IPR028055">
    <property type="entry name" value="YidC/Oxa/ALB_C"/>
</dbReference>
<comment type="subunit">
    <text evidence="13">Interacts with the Sec translocase complex via SecD. Specifically interacts with transmembrane segments of nascent integral membrane proteins during membrane integration.</text>
</comment>
<dbReference type="PANTHER" id="PTHR12428">
    <property type="entry name" value="OXA1"/>
    <property type="match status" value="1"/>
</dbReference>
<feature type="transmembrane region" description="Helical" evidence="13">
    <location>
        <begin position="6"/>
        <end position="26"/>
    </location>
</feature>
<keyword evidence="6 13" id="KW-0812">Transmembrane</keyword>
<dbReference type="CDD" id="cd19961">
    <property type="entry name" value="EcYidC-like_peri"/>
    <property type="match status" value="1"/>
</dbReference>
<evidence type="ECO:0000259" key="16">
    <source>
        <dbReference type="Pfam" id="PF14849"/>
    </source>
</evidence>
<dbReference type="InterPro" id="IPR028053">
    <property type="entry name" value="Membr_insert_YidC_N"/>
</dbReference>
<protein>
    <recommendedName>
        <fullName evidence="3 13">Membrane protein insertase YidC</fullName>
    </recommendedName>
    <alternativeName>
        <fullName evidence="12 13">Foldase YidC</fullName>
    </alternativeName>
    <alternativeName>
        <fullName evidence="11 13">Membrane integrase YidC</fullName>
    </alternativeName>
    <alternativeName>
        <fullName evidence="13">Membrane protein YidC</fullName>
    </alternativeName>
</protein>
<dbReference type="InterPro" id="IPR038221">
    <property type="entry name" value="YidC_periplasmic_sf"/>
</dbReference>
<dbReference type="PRINTS" id="PR00701">
    <property type="entry name" value="60KDINNERMP"/>
</dbReference>
<evidence type="ECO:0000256" key="9">
    <source>
        <dbReference type="ARBA" id="ARBA00023136"/>
    </source>
</evidence>
<evidence type="ECO:0000256" key="4">
    <source>
        <dbReference type="ARBA" id="ARBA00022448"/>
    </source>
</evidence>
<dbReference type="HAMAP" id="MF_01810">
    <property type="entry name" value="YidC_type1"/>
    <property type="match status" value="1"/>
</dbReference>
<reference evidence="17 18" key="1">
    <citation type="submission" date="2022-12" db="EMBL/GenBank/DDBJ databases">
        <authorList>
            <person name="Muema E."/>
        </authorList>
    </citation>
    <scope>NUCLEOTIDE SEQUENCE [LARGE SCALE GENOMIC DNA]</scope>
    <source>
        <strain evidence="18">1326</strain>
    </source>
</reference>
<feature type="transmembrane region" description="Helical" evidence="13">
    <location>
        <begin position="381"/>
        <end position="404"/>
    </location>
</feature>
<evidence type="ECO:0000256" key="10">
    <source>
        <dbReference type="ARBA" id="ARBA00023186"/>
    </source>
</evidence>
<evidence type="ECO:0000256" key="6">
    <source>
        <dbReference type="ARBA" id="ARBA00022692"/>
    </source>
</evidence>
<feature type="domain" description="Membrane insertase YidC N-terminal" evidence="16">
    <location>
        <begin position="94"/>
        <end position="374"/>
    </location>
</feature>
<dbReference type="RefSeq" id="WP_337104635.1">
    <property type="nucleotide sequence ID" value="NZ_JAPYKS010000001.1"/>
</dbReference>
<evidence type="ECO:0000256" key="12">
    <source>
        <dbReference type="ARBA" id="ARBA00033342"/>
    </source>
</evidence>